<name>A0ABC8K3U8_ERUVS</name>
<evidence type="ECO:0000313" key="2">
    <source>
        <dbReference type="EMBL" id="CAH8353201.1"/>
    </source>
</evidence>
<dbReference type="PANTHER" id="PTHR35761:SF1">
    <property type="entry name" value="PROTEIN SENSITIVE TO UV 2"/>
    <property type="match status" value="1"/>
</dbReference>
<sequence length="686" mass="76677">MDEDDEFSCWNDKDFLADAFKVEANLGSTPPPPPIVPPPASENVELHSTGQQQRHKIPIRDPFASFSPPRELSQRVSGFNDDYSVAAVRPISPSSSSTFRYDSSEKDLEIERLKKELGRVSKQLLDMEQECSQLKKGKAKETELKNLNSESKARGVTVHASKRTNLEPDAATSVNDGGTDSTTGLDDKRSFKATGVQADLANHSELSKKLLDIWRTANYQDPRRNLISELLLACSTDLQILFGFMNTSTPPPEKDRQAARTSPNVQSSKALESEKVCQLYSAVTKISYGFVNLKTLVEPLLDLCNAENAILVHRSLHVLHVLLEHVCGTEKRFEDRDNVTDEEPSSCELAECHEYKGRKTNLSIGESEGRKRNLSIGESVSSDRSKKSQGDTDKAQPSWDANWHSLFELMNQIARRRTEENVKLEAVSIMNIIVMRTNAYTERETFVSKEVFESISLLLRKEAGVRVRKGAIHLFFLLLNCPKVLARFESLHEENKSLASRNNSQGNLFALEALRKIFEGLADCLTSPRKTSEDLELCRNVIMILALAASSGNSGYELLTSHNLPQDTSFLMLILHLLAAEIDSESTELHPNAEIFKARTLLMREILILLNRLVSGSSSSCTVLRELTKSRDMASLTVDAATRLSRKRNLLGQAESSVERMRGSEITDLARIFKRRVFAFLGDNST</sequence>
<feature type="region of interest" description="Disordered" evidence="1">
    <location>
        <begin position="24"/>
        <end position="74"/>
    </location>
</feature>
<dbReference type="Proteomes" id="UP001642260">
    <property type="component" value="Unassembled WGS sequence"/>
</dbReference>
<dbReference type="AlphaFoldDB" id="A0ABC8K3U8"/>
<keyword evidence="3" id="KW-1185">Reference proteome</keyword>
<evidence type="ECO:0000313" key="3">
    <source>
        <dbReference type="Proteomes" id="UP001642260"/>
    </source>
</evidence>
<proteinExistence type="predicted"/>
<evidence type="ECO:0000256" key="1">
    <source>
        <dbReference type="SAM" id="MobiDB-lite"/>
    </source>
</evidence>
<protein>
    <submittedName>
        <fullName evidence="2">Uncharacterized protein</fullName>
    </submittedName>
</protein>
<dbReference type="PANTHER" id="PTHR35761">
    <property type="entry name" value="ATR INTERACTING PROTEIN"/>
    <property type="match status" value="1"/>
</dbReference>
<reference evidence="2 3" key="1">
    <citation type="submission" date="2022-03" db="EMBL/GenBank/DDBJ databases">
        <authorList>
            <person name="Macdonald S."/>
            <person name="Ahmed S."/>
            <person name="Newling K."/>
        </authorList>
    </citation>
    <scope>NUCLEOTIDE SEQUENCE [LARGE SCALE GENOMIC DNA]</scope>
</reference>
<comment type="caution">
    <text evidence="2">The sequence shown here is derived from an EMBL/GenBank/DDBJ whole genome shotgun (WGS) entry which is preliminary data.</text>
</comment>
<organism evidence="2 3">
    <name type="scientific">Eruca vesicaria subsp. sativa</name>
    <name type="common">Garden rocket</name>
    <name type="synonym">Eruca sativa</name>
    <dbReference type="NCBI Taxonomy" id="29727"/>
    <lineage>
        <taxon>Eukaryota</taxon>
        <taxon>Viridiplantae</taxon>
        <taxon>Streptophyta</taxon>
        <taxon>Embryophyta</taxon>
        <taxon>Tracheophyta</taxon>
        <taxon>Spermatophyta</taxon>
        <taxon>Magnoliopsida</taxon>
        <taxon>eudicotyledons</taxon>
        <taxon>Gunneridae</taxon>
        <taxon>Pentapetalae</taxon>
        <taxon>rosids</taxon>
        <taxon>malvids</taxon>
        <taxon>Brassicales</taxon>
        <taxon>Brassicaceae</taxon>
        <taxon>Brassiceae</taxon>
        <taxon>Eruca</taxon>
    </lineage>
</organism>
<feature type="region of interest" description="Disordered" evidence="1">
    <location>
        <begin position="366"/>
        <end position="398"/>
    </location>
</feature>
<dbReference type="EMBL" id="CAKOAT010178933">
    <property type="protein sequence ID" value="CAH8353201.1"/>
    <property type="molecule type" value="Genomic_DNA"/>
</dbReference>
<feature type="compositionally biased region" description="Pro residues" evidence="1">
    <location>
        <begin position="29"/>
        <end position="40"/>
    </location>
</feature>
<feature type="compositionally biased region" description="Basic and acidic residues" evidence="1">
    <location>
        <begin position="381"/>
        <end position="394"/>
    </location>
</feature>
<dbReference type="InterPro" id="IPR044952">
    <property type="entry name" value="SUV2"/>
</dbReference>
<accession>A0ABC8K3U8</accession>
<feature type="region of interest" description="Disordered" evidence="1">
    <location>
        <begin position="151"/>
        <end position="186"/>
    </location>
</feature>
<gene>
    <name evidence="2" type="ORF">ERUC_LOCUS18956</name>
</gene>